<comment type="caution">
    <text evidence="1">The sequence shown here is derived from an EMBL/GenBank/DDBJ whole genome shotgun (WGS) entry which is preliminary data.</text>
</comment>
<evidence type="ECO:0000313" key="1">
    <source>
        <dbReference type="EMBL" id="KAK3683249.1"/>
    </source>
</evidence>
<dbReference type="Proteomes" id="UP001281147">
    <property type="component" value="Unassembled WGS sequence"/>
</dbReference>
<reference evidence="1" key="1">
    <citation type="submission" date="2023-07" db="EMBL/GenBank/DDBJ databases">
        <title>Black Yeasts Isolated from many extreme environments.</title>
        <authorList>
            <person name="Coleine C."/>
            <person name="Stajich J.E."/>
            <person name="Selbmann L."/>
        </authorList>
    </citation>
    <scope>NUCLEOTIDE SEQUENCE</scope>
    <source>
        <strain evidence="1">CCFEE 5714</strain>
    </source>
</reference>
<keyword evidence="2" id="KW-1185">Reference proteome</keyword>
<accession>A0ACC3MB86</accession>
<gene>
    <name evidence="1" type="ORF">LTR37_020424</name>
</gene>
<proteinExistence type="predicted"/>
<name>A0ACC3MB86_9PEZI</name>
<protein>
    <submittedName>
        <fullName evidence="1">Uncharacterized protein</fullName>
    </submittedName>
</protein>
<evidence type="ECO:0000313" key="2">
    <source>
        <dbReference type="Proteomes" id="UP001281147"/>
    </source>
</evidence>
<sequence>MVFYMPEGVYLEFPPWFWCETAAEVEKCREVLSDPTRLALLQTCRPIRDEAERIFYSIVAFHKHDYGRNVCDSLIVAFMNATSAARLESMTRLSTSAVLICGLTEVLTLVCDSMPRLTELRLTFYSSAPNIFKAAVEDYHGGGKQLMKEALGRLNDLQTLEVDFATSYWDYARIEDFKAELQQMFSEVKARRTMEGGYAGGGSAA</sequence>
<dbReference type="EMBL" id="JAUTXU010000355">
    <property type="protein sequence ID" value="KAK3683249.1"/>
    <property type="molecule type" value="Genomic_DNA"/>
</dbReference>
<organism evidence="1 2">
    <name type="scientific">Vermiconidia calcicola</name>
    <dbReference type="NCBI Taxonomy" id="1690605"/>
    <lineage>
        <taxon>Eukaryota</taxon>
        <taxon>Fungi</taxon>
        <taxon>Dikarya</taxon>
        <taxon>Ascomycota</taxon>
        <taxon>Pezizomycotina</taxon>
        <taxon>Dothideomycetes</taxon>
        <taxon>Dothideomycetidae</taxon>
        <taxon>Mycosphaerellales</taxon>
        <taxon>Extremaceae</taxon>
        <taxon>Vermiconidia</taxon>
    </lineage>
</organism>